<proteinExistence type="predicted"/>
<dbReference type="InterPro" id="IPR011528">
    <property type="entry name" value="NERD"/>
</dbReference>
<sequence>MFHLLSFYKEKTIIININYIIISSRYFF</sequence>
<protein>
    <recommendedName>
        <fullName evidence="1">NERD domain-containing protein</fullName>
    </recommendedName>
</protein>
<feature type="domain" description="NERD" evidence="1">
    <location>
        <begin position="1"/>
        <end position="28"/>
    </location>
</feature>
<reference evidence="2" key="1">
    <citation type="submission" date="2014-05" db="EMBL/GenBank/DDBJ databases">
        <authorList>
            <person name="Chronopoulou M."/>
        </authorList>
    </citation>
    <scope>NUCLEOTIDE SEQUENCE</scope>
    <source>
        <tissue evidence="2">Whole organism</tissue>
    </source>
</reference>
<dbReference type="AlphaFoldDB" id="A0A0K2SXG6"/>
<dbReference type="PROSITE" id="PS50965">
    <property type="entry name" value="NERD"/>
    <property type="match status" value="1"/>
</dbReference>
<organism evidence="2">
    <name type="scientific">Lepeophtheirus salmonis</name>
    <name type="common">Salmon louse</name>
    <name type="synonym">Caligus salmonis</name>
    <dbReference type="NCBI Taxonomy" id="72036"/>
    <lineage>
        <taxon>Eukaryota</taxon>
        <taxon>Metazoa</taxon>
        <taxon>Ecdysozoa</taxon>
        <taxon>Arthropoda</taxon>
        <taxon>Crustacea</taxon>
        <taxon>Multicrustacea</taxon>
        <taxon>Hexanauplia</taxon>
        <taxon>Copepoda</taxon>
        <taxon>Siphonostomatoida</taxon>
        <taxon>Caligidae</taxon>
        <taxon>Lepeophtheirus</taxon>
    </lineage>
</organism>
<evidence type="ECO:0000259" key="1">
    <source>
        <dbReference type="PROSITE" id="PS50965"/>
    </source>
</evidence>
<accession>A0A0K2SXG6</accession>
<dbReference type="EMBL" id="HACA01000610">
    <property type="protein sequence ID" value="CDW17971.1"/>
    <property type="molecule type" value="Transcribed_RNA"/>
</dbReference>
<name>A0A0K2SXG6_LEPSM</name>
<evidence type="ECO:0000313" key="2">
    <source>
        <dbReference type="EMBL" id="CDW17971.1"/>
    </source>
</evidence>